<keyword evidence="2" id="KW-1185">Reference proteome</keyword>
<dbReference type="RefSeq" id="XP_067714390.1">
    <property type="nucleotide sequence ID" value="XM_067858289.1"/>
</dbReference>
<evidence type="ECO:0000313" key="1">
    <source>
        <dbReference type="EMBL" id="GIX62321.1"/>
    </source>
</evidence>
<sequence>MGFPSNPPNREKLCSQTKNLLTNMFNGFPELQAAYQDDSASSSYNDFLRNLERNGTQKETDIPLTTCKRISHAYLRSKQNGTEITNAIDKIKGELSSLSKSLTLYSTSSTDYFSNLKGHISSLLGKINTFDPNSVPSPVAPVAPLAGAVTTLTAAGGAGAAYGLNLFGIQGIVKALFGFK</sequence>
<comment type="caution">
    <text evidence="1">The sequence shown here is derived from an EMBL/GenBank/DDBJ whole genome shotgun (WGS) entry which is preliminary data.</text>
</comment>
<gene>
    <name evidence="1" type="ORF">BcabD6B2_17560</name>
</gene>
<reference evidence="1 2" key="1">
    <citation type="submission" date="2021-06" db="EMBL/GenBank/DDBJ databases">
        <title>Genome sequence of Babesia caballi.</title>
        <authorList>
            <person name="Yamagishi J."/>
            <person name="Kidaka T."/>
            <person name="Ochi A."/>
        </authorList>
    </citation>
    <scope>NUCLEOTIDE SEQUENCE [LARGE SCALE GENOMIC DNA]</scope>
    <source>
        <strain evidence="1">USDA-D6B2</strain>
    </source>
</reference>
<dbReference type="GeneID" id="94193802"/>
<evidence type="ECO:0000313" key="2">
    <source>
        <dbReference type="Proteomes" id="UP001497744"/>
    </source>
</evidence>
<organism evidence="1 2">
    <name type="scientific">Babesia caballi</name>
    <dbReference type="NCBI Taxonomy" id="5871"/>
    <lineage>
        <taxon>Eukaryota</taxon>
        <taxon>Sar</taxon>
        <taxon>Alveolata</taxon>
        <taxon>Apicomplexa</taxon>
        <taxon>Aconoidasida</taxon>
        <taxon>Piroplasmida</taxon>
        <taxon>Babesiidae</taxon>
        <taxon>Babesia</taxon>
    </lineage>
</organism>
<dbReference type="Proteomes" id="UP001497744">
    <property type="component" value="Unassembled WGS sequence"/>
</dbReference>
<protein>
    <submittedName>
        <fullName evidence="1">Chain-length determining protein</fullName>
    </submittedName>
</protein>
<dbReference type="EMBL" id="BPLF01000001">
    <property type="protein sequence ID" value="GIX62321.1"/>
    <property type="molecule type" value="Genomic_DNA"/>
</dbReference>
<name>A0AAV4LTB9_BABCB</name>
<accession>A0AAV4LTB9</accession>
<proteinExistence type="predicted"/>
<dbReference type="AlphaFoldDB" id="A0AAV4LTB9"/>